<evidence type="ECO:0000313" key="6">
    <source>
        <dbReference type="Proteomes" id="UP000064967"/>
    </source>
</evidence>
<name>A0A0K1PKC5_9BACT</name>
<dbReference type="EMBL" id="CP012333">
    <property type="protein sequence ID" value="AKU93993.1"/>
    <property type="molecule type" value="Genomic_DNA"/>
</dbReference>
<reference evidence="5 6" key="1">
    <citation type="submission" date="2015-08" db="EMBL/GenBank/DDBJ databases">
        <authorList>
            <person name="Babu N.S."/>
            <person name="Beckwith C.J."/>
            <person name="Beseler K.G."/>
            <person name="Brison A."/>
            <person name="Carone J.V."/>
            <person name="Caskin T.P."/>
            <person name="Diamond M."/>
            <person name="Durham M.E."/>
            <person name="Foxe J.M."/>
            <person name="Go M."/>
            <person name="Henderson B.A."/>
            <person name="Jones I.B."/>
            <person name="McGettigan J.A."/>
            <person name="Micheletti S.J."/>
            <person name="Nasrallah M.E."/>
            <person name="Ortiz D."/>
            <person name="Piller C.R."/>
            <person name="Privatt S.R."/>
            <person name="Schneider S.L."/>
            <person name="Sharp S."/>
            <person name="Smith T.C."/>
            <person name="Stanton J.D."/>
            <person name="Ullery H.E."/>
            <person name="Wilson R.J."/>
            <person name="Serrano M.G."/>
            <person name="Buck G."/>
            <person name="Lee V."/>
            <person name="Wang Y."/>
            <person name="Carvalho R."/>
            <person name="Voegtly L."/>
            <person name="Shi R."/>
            <person name="Duckworth R."/>
            <person name="Johnson A."/>
            <person name="Loviza R."/>
            <person name="Walstead R."/>
            <person name="Shah Z."/>
            <person name="Kiflezghi M."/>
            <person name="Wade K."/>
            <person name="Ball S.L."/>
            <person name="Bradley K.W."/>
            <person name="Asai D.J."/>
            <person name="Bowman C.A."/>
            <person name="Russell D.A."/>
            <person name="Pope W.H."/>
            <person name="Jacobs-Sera D."/>
            <person name="Hendrix R.W."/>
            <person name="Hatfull G.F."/>
        </authorList>
    </citation>
    <scope>NUCLEOTIDE SEQUENCE [LARGE SCALE GENOMIC DNA]</scope>
    <source>
        <strain evidence="5 6">DSM 27648</strain>
    </source>
</reference>
<dbReference type="Gene3D" id="3.60.21.10">
    <property type="match status" value="1"/>
</dbReference>
<evidence type="ECO:0000259" key="4">
    <source>
        <dbReference type="Pfam" id="PF00149"/>
    </source>
</evidence>
<evidence type="ECO:0000313" key="5">
    <source>
        <dbReference type="EMBL" id="AKU93993.1"/>
    </source>
</evidence>
<dbReference type="AlphaFoldDB" id="A0A0K1PKC5"/>
<feature type="chain" id="PRO_5005466159" evidence="3">
    <location>
        <begin position="28"/>
        <end position="468"/>
    </location>
</feature>
<evidence type="ECO:0000256" key="2">
    <source>
        <dbReference type="SAM" id="MobiDB-lite"/>
    </source>
</evidence>
<dbReference type="PANTHER" id="PTHR22953:SF153">
    <property type="entry name" value="PURPLE ACID PHOSPHATASE"/>
    <property type="match status" value="1"/>
</dbReference>
<dbReference type="InterPro" id="IPR004843">
    <property type="entry name" value="Calcineurin-like_PHP"/>
</dbReference>
<dbReference type="InterPro" id="IPR029052">
    <property type="entry name" value="Metallo-depent_PP-like"/>
</dbReference>
<feature type="domain" description="Calcineurin-like phosphoesterase" evidence="4">
    <location>
        <begin position="117"/>
        <end position="300"/>
    </location>
</feature>
<feature type="compositionally biased region" description="Basic and acidic residues" evidence="2">
    <location>
        <begin position="378"/>
        <end position="397"/>
    </location>
</feature>
<dbReference type="RefSeq" id="WP_169927204.1">
    <property type="nucleotide sequence ID" value="NZ_CP012333.1"/>
</dbReference>
<dbReference type="Pfam" id="PF00149">
    <property type="entry name" value="Metallophos"/>
    <property type="match status" value="1"/>
</dbReference>
<keyword evidence="6" id="KW-1185">Reference proteome</keyword>
<feature type="region of interest" description="Disordered" evidence="2">
    <location>
        <begin position="375"/>
        <end position="420"/>
    </location>
</feature>
<dbReference type="SUPFAM" id="SSF56300">
    <property type="entry name" value="Metallo-dependent phosphatases"/>
    <property type="match status" value="1"/>
</dbReference>
<dbReference type="KEGG" id="llu:AKJ09_00657"/>
<protein>
    <submittedName>
        <fullName evidence="5">Purple acid phosphatase</fullName>
    </submittedName>
</protein>
<dbReference type="Proteomes" id="UP000064967">
    <property type="component" value="Chromosome"/>
</dbReference>
<proteinExistence type="predicted"/>
<dbReference type="STRING" id="1391654.AKJ09_00657"/>
<dbReference type="PANTHER" id="PTHR22953">
    <property type="entry name" value="ACID PHOSPHATASE RELATED"/>
    <property type="match status" value="1"/>
</dbReference>
<organism evidence="5 6">
    <name type="scientific">Labilithrix luteola</name>
    <dbReference type="NCBI Taxonomy" id="1391654"/>
    <lineage>
        <taxon>Bacteria</taxon>
        <taxon>Pseudomonadati</taxon>
        <taxon>Myxococcota</taxon>
        <taxon>Polyangia</taxon>
        <taxon>Polyangiales</taxon>
        <taxon>Labilitrichaceae</taxon>
        <taxon>Labilithrix</taxon>
    </lineage>
</organism>
<evidence type="ECO:0000256" key="3">
    <source>
        <dbReference type="SAM" id="SignalP"/>
    </source>
</evidence>
<gene>
    <name evidence="5" type="ORF">AKJ09_00657</name>
</gene>
<sequence>MRTALTTLATCLLAAAAATASPTSAWAAGVTKGPWVQRVTASTAEIRVEVQPAQPVKVELEMPTHRVVESTASSLHVIPLDGLEPGSRYAAKLRVGDVERPFAFTTAPRDDASASFRFIVYGDNRTDDAGHAAVVAAIARHPTDLLVHSGDFVENGASKEQWQGFFDVEAPLLRDRCLLSAVGNHELTDGAGTEWVRYFGPAKPATVDELASTHRWGSARFFMINGMVNYGPGRARSWLENALKEADSEPGLVWRIVVVHHSPWSSGPHGNNARLLDAKIPALLRAHKVDLIVAGHDHIYERGFADGLAYVISGGGGAPLYRIRSRSPSARRAESVHHFVEVEATPSALRLSAERVDGSTIERCGLVKESNGATWDCDGERLEPASSKRPESDKAREPTGTQSAPAPPATEKSAPSTSRCGCRVVGDSASHEPLALVGGGLGIALLFCRRRRTRHAILRACASRPPRS</sequence>
<dbReference type="InterPro" id="IPR039331">
    <property type="entry name" value="PAPs-like"/>
</dbReference>
<evidence type="ECO:0000256" key="1">
    <source>
        <dbReference type="ARBA" id="ARBA00022729"/>
    </source>
</evidence>
<dbReference type="GO" id="GO:0003993">
    <property type="term" value="F:acid phosphatase activity"/>
    <property type="evidence" value="ECO:0007669"/>
    <property type="project" value="InterPro"/>
</dbReference>
<feature type="signal peptide" evidence="3">
    <location>
        <begin position="1"/>
        <end position="27"/>
    </location>
</feature>
<accession>A0A0K1PKC5</accession>
<keyword evidence="1 3" id="KW-0732">Signal</keyword>